<dbReference type="InterPro" id="IPR009057">
    <property type="entry name" value="Homeodomain-like_sf"/>
</dbReference>
<feature type="compositionally biased region" description="Acidic residues" evidence="1">
    <location>
        <begin position="354"/>
        <end position="382"/>
    </location>
</feature>
<evidence type="ECO:0008006" key="4">
    <source>
        <dbReference type="Google" id="ProtNLM"/>
    </source>
</evidence>
<reference evidence="2 3" key="1">
    <citation type="submission" date="2021-07" db="EMBL/GenBank/DDBJ databases">
        <title>The Aristolochia fimbriata genome: insights into angiosperm evolution, floral development and chemical biosynthesis.</title>
        <authorList>
            <person name="Jiao Y."/>
        </authorList>
    </citation>
    <scope>NUCLEOTIDE SEQUENCE [LARGE SCALE GENOMIC DNA]</scope>
    <source>
        <strain evidence="2">IBCAS-2021</strain>
        <tissue evidence="2">Leaf</tissue>
    </source>
</reference>
<evidence type="ECO:0000256" key="1">
    <source>
        <dbReference type="SAM" id="MobiDB-lite"/>
    </source>
</evidence>
<accession>A0AAV7DT37</accession>
<protein>
    <recommendedName>
        <fullName evidence="4">Myb-like domain-containing protein</fullName>
    </recommendedName>
</protein>
<dbReference type="CDD" id="cd00167">
    <property type="entry name" value="SANT"/>
    <property type="match status" value="1"/>
</dbReference>
<sequence length="531" mass="59002">MVLSHNKRPYNDEESFQFSYKHPRQLEYSSHLSPFVDIATCNNILEKTHTSGGGGLVCTKSIGEERHANNKSSEFSVVSGGKEIETNRTLSRISTFSWATSCNAEDTRAEPLLPMPCSPEFLDHDRLSRPEDMYTLLVDYPPRKPVAVGPDHQADVPGWVSQRVDDDGNSEVFMGTCVTPMPNAVSLTSEDVDGELGHGRNPCSCPDEGSIRCVRQHVMEARERLRVSLGEDTFVELGFCDMGEDVADKWSEEEEQVFHEVVFSNPASMGKNFWDHLPTFFPSRTMKELISYYFNVFMLRRRAEQNRLVPLNVDSDNDEWQGSEDGDEFGMTEEEDEEDSGVESPADQAVFNEDAPDDEDDQDDGSFGENDDGCPGDDDDGQLDGGGLKAQISCKLNADTAIEFPSGRSMSRNGPEDHDVQDDSCTSYESQHNGADCCGPSDGGGTQEGCGEVDRKQADTEYGHTAVHNDVDHGFTLDHCDHKVWEMGFLGGTKKDIELLPTYNMIEEVFGEEAWNCNANNNETRSGSDFM</sequence>
<gene>
    <name evidence="2" type="ORF">H6P81_019927</name>
</gene>
<dbReference type="Proteomes" id="UP000825729">
    <property type="component" value="Unassembled WGS sequence"/>
</dbReference>
<feature type="region of interest" description="Disordered" evidence="1">
    <location>
        <begin position="313"/>
        <end position="388"/>
    </location>
</feature>
<dbReference type="PANTHER" id="PTHR46872:SF10">
    <property type="entry name" value="MYB-LIKE DOMAIN-CONTAINING PROTEIN"/>
    <property type="match status" value="1"/>
</dbReference>
<feature type="region of interest" description="Disordered" evidence="1">
    <location>
        <begin position="405"/>
        <end position="427"/>
    </location>
</feature>
<dbReference type="InterPro" id="IPR001005">
    <property type="entry name" value="SANT/Myb"/>
</dbReference>
<comment type="caution">
    <text evidence="2">The sequence shown here is derived from an EMBL/GenBank/DDBJ whole genome shotgun (WGS) entry which is preliminary data.</text>
</comment>
<dbReference type="EMBL" id="JAINDJ010000008">
    <property type="protein sequence ID" value="KAG9439762.1"/>
    <property type="molecule type" value="Genomic_DNA"/>
</dbReference>
<evidence type="ECO:0000313" key="2">
    <source>
        <dbReference type="EMBL" id="KAG9439762.1"/>
    </source>
</evidence>
<dbReference type="AlphaFoldDB" id="A0AAV7DT37"/>
<feature type="compositionally biased region" description="Acidic residues" evidence="1">
    <location>
        <begin position="315"/>
        <end position="341"/>
    </location>
</feature>
<organism evidence="2 3">
    <name type="scientific">Aristolochia fimbriata</name>
    <name type="common">White veined hardy Dutchman's pipe vine</name>
    <dbReference type="NCBI Taxonomy" id="158543"/>
    <lineage>
        <taxon>Eukaryota</taxon>
        <taxon>Viridiplantae</taxon>
        <taxon>Streptophyta</taxon>
        <taxon>Embryophyta</taxon>
        <taxon>Tracheophyta</taxon>
        <taxon>Spermatophyta</taxon>
        <taxon>Magnoliopsida</taxon>
        <taxon>Magnoliidae</taxon>
        <taxon>Piperales</taxon>
        <taxon>Aristolochiaceae</taxon>
        <taxon>Aristolochia</taxon>
    </lineage>
</organism>
<dbReference type="PANTHER" id="PTHR46872">
    <property type="entry name" value="DNA BINDING PROTEIN"/>
    <property type="match status" value="1"/>
</dbReference>
<name>A0AAV7DT37_ARIFI</name>
<dbReference type="Gene3D" id="1.10.10.60">
    <property type="entry name" value="Homeodomain-like"/>
    <property type="match status" value="1"/>
</dbReference>
<keyword evidence="3" id="KW-1185">Reference proteome</keyword>
<dbReference type="SUPFAM" id="SSF46689">
    <property type="entry name" value="Homeodomain-like"/>
    <property type="match status" value="1"/>
</dbReference>
<evidence type="ECO:0000313" key="3">
    <source>
        <dbReference type="Proteomes" id="UP000825729"/>
    </source>
</evidence>
<proteinExistence type="predicted"/>